<dbReference type="AlphaFoldDB" id="A0A0G0UJ78"/>
<dbReference type="EMBL" id="LBYI01000013">
    <property type="protein sequence ID" value="KKR50237.1"/>
    <property type="molecule type" value="Genomic_DNA"/>
</dbReference>
<accession>A0A0G0UJ78</accession>
<dbReference type="InterPro" id="IPR011761">
    <property type="entry name" value="ATP-grasp"/>
</dbReference>
<organism evidence="3 4">
    <name type="scientific">Candidatus Curtissbacteria bacterium GW2011_GWA1_40_16</name>
    <dbReference type="NCBI Taxonomy" id="1618405"/>
    <lineage>
        <taxon>Bacteria</taxon>
        <taxon>Candidatus Curtissiibacteriota</taxon>
    </lineage>
</organism>
<evidence type="ECO:0000313" key="3">
    <source>
        <dbReference type="EMBL" id="KKR50237.1"/>
    </source>
</evidence>
<dbReference type="InterPro" id="IPR013815">
    <property type="entry name" value="ATP_grasp_subdomain_1"/>
</dbReference>
<name>A0A0G0UJ78_9BACT</name>
<comment type="caution">
    <text evidence="3">The sequence shown here is derived from an EMBL/GenBank/DDBJ whole genome shotgun (WGS) entry which is preliminary data.</text>
</comment>
<gene>
    <name evidence="3" type="ORF">UT84_C0013G0007</name>
</gene>
<dbReference type="GO" id="GO:0005524">
    <property type="term" value="F:ATP binding"/>
    <property type="evidence" value="ECO:0007669"/>
    <property type="project" value="UniProtKB-UniRule"/>
</dbReference>
<dbReference type="GO" id="GO:0046872">
    <property type="term" value="F:metal ion binding"/>
    <property type="evidence" value="ECO:0007669"/>
    <property type="project" value="InterPro"/>
</dbReference>
<dbReference type="SUPFAM" id="SSF56059">
    <property type="entry name" value="Glutathione synthetase ATP-binding domain-like"/>
    <property type="match status" value="1"/>
</dbReference>
<keyword evidence="1" id="KW-0547">Nucleotide-binding</keyword>
<dbReference type="Gene3D" id="3.30.1490.20">
    <property type="entry name" value="ATP-grasp fold, A domain"/>
    <property type="match status" value="1"/>
</dbReference>
<evidence type="ECO:0000313" key="4">
    <source>
        <dbReference type="Proteomes" id="UP000034531"/>
    </source>
</evidence>
<feature type="domain" description="ATP-grasp" evidence="2">
    <location>
        <begin position="122"/>
        <end position="315"/>
    </location>
</feature>
<dbReference type="Proteomes" id="UP000034531">
    <property type="component" value="Unassembled WGS sequence"/>
</dbReference>
<dbReference type="Gene3D" id="3.40.50.20">
    <property type="match status" value="1"/>
</dbReference>
<sequence>MARVKKNIKRILILGAAGPPGVNVINSLRLTKEKLYLVGTDANKFHLEWPDLDKYYNIPSYHEVGYKESIKKIIAKEKIDFVHAQPDQEVSALSAMRDELDVLVCLPKKEVIDILQDKLESAIIWHKAGLHNFKTLEVNNGKDLKNAAKKIGLPIWMRAKTGAGARGATLVENINTGVFWMKYWRARKSNWPFIVQPFLPGKEYAFQSLWFNGKLINSQGRERIEYIFPHISPSGRTGTSAVTKTVHNKKLNVAATKSILSVDPRPHGVYSVDLMEDKKGNITPTEINGGRFFATTFFYSKAGLNQPYHMVKLTFGEKLPPQKKYNFLEKDLYWIRHIDCPAVLVSEEKLKYKSAEIFK</sequence>
<dbReference type="Gene3D" id="3.30.470.20">
    <property type="entry name" value="ATP-grasp fold, B domain"/>
    <property type="match status" value="1"/>
</dbReference>
<evidence type="ECO:0000256" key="1">
    <source>
        <dbReference type="PROSITE-ProRule" id="PRU00409"/>
    </source>
</evidence>
<dbReference type="PROSITE" id="PS50975">
    <property type="entry name" value="ATP_GRASP"/>
    <property type="match status" value="1"/>
</dbReference>
<evidence type="ECO:0000259" key="2">
    <source>
        <dbReference type="PROSITE" id="PS50975"/>
    </source>
</evidence>
<keyword evidence="1" id="KW-0067">ATP-binding</keyword>
<reference evidence="3 4" key="1">
    <citation type="journal article" date="2015" name="Nature">
        <title>rRNA introns, odd ribosomes, and small enigmatic genomes across a large radiation of phyla.</title>
        <authorList>
            <person name="Brown C.T."/>
            <person name="Hug L.A."/>
            <person name="Thomas B.C."/>
            <person name="Sharon I."/>
            <person name="Castelle C.J."/>
            <person name="Singh A."/>
            <person name="Wilkins M.J."/>
            <person name="Williams K.H."/>
            <person name="Banfield J.F."/>
        </authorList>
    </citation>
    <scope>NUCLEOTIDE SEQUENCE [LARGE SCALE GENOMIC DNA]</scope>
</reference>
<proteinExistence type="predicted"/>
<protein>
    <recommendedName>
        <fullName evidence="2">ATP-grasp domain-containing protein</fullName>
    </recommendedName>
</protein>